<dbReference type="PANTHER" id="PTHR43549:SF3">
    <property type="entry name" value="MULTIDRUG RESISTANCE PROTEIN YPNP-RELATED"/>
    <property type="match status" value="1"/>
</dbReference>
<feature type="transmembrane region" description="Helical" evidence="7">
    <location>
        <begin position="67"/>
        <end position="90"/>
    </location>
</feature>
<gene>
    <name evidence="8" type="ORF">LHA26_15610</name>
</gene>
<feature type="transmembrane region" description="Helical" evidence="7">
    <location>
        <begin position="296"/>
        <end position="317"/>
    </location>
</feature>
<keyword evidence="3" id="KW-1003">Cell membrane</keyword>
<comment type="subcellular location">
    <subcellularLocation>
        <location evidence="1">Cell inner membrane</location>
        <topology evidence="1">Multi-pass membrane protein</topology>
    </subcellularLocation>
</comment>
<feature type="transmembrane region" description="Helical" evidence="7">
    <location>
        <begin position="370"/>
        <end position="393"/>
    </location>
</feature>
<feature type="transmembrane region" description="Helical" evidence="7">
    <location>
        <begin position="250"/>
        <end position="276"/>
    </location>
</feature>
<feature type="transmembrane region" description="Helical" evidence="7">
    <location>
        <begin position="176"/>
        <end position="197"/>
    </location>
</feature>
<protein>
    <submittedName>
        <fullName evidence="8">MATE family efflux transporter</fullName>
    </submittedName>
</protein>
<sequence>MADGSAPARRPGGHDLTSGPILRTLIVFALPTLGSNILQSLNVSINAVWIGRALGEKALAASSNANLVTFLAFAAVFGFGLAATILVGQAMGRRDVDAARRALGTAFGTFAIVSALVAAIGWFAAAPLLRLLATPPEAVPLALAYLRVIFLGVPASFLLVVLSMGLRGTGDSLTPFLVMVLTVVLDAGLNPVLILGLGPAPRLGIAGSALATLFANSVALLVTIVILYARDLPIRLRGAELRYLRPDPALLRIILVKGLPMGLQMFVISFAGLTLMGLVNRAGVDVTAAYGVALQLWTYVQMPALAIGAAVSAMAAQNIGAGRWDRVDAITRGGVLANLALTGALLALLFAVDRPVLALFLGATSPAVEIARHINLVGSWSFLLFGVTIVIFGTVRATGAVVPPLVILFLALFPIRLSVAFAMMPRFGTEALWWTMPLGSLAAMLMAIGYYRFGGWRRARMAVPAAAS</sequence>
<dbReference type="Proteomes" id="UP001056937">
    <property type="component" value="Chromosome 1"/>
</dbReference>
<keyword evidence="2" id="KW-0813">Transport</keyword>
<feature type="transmembrane region" description="Helical" evidence="7">
    <location>
        <begin position="102"/>
        <end position="124"/>
    </location>
</feature>
<evidence type="ECO:0000256" key="6">
    <source>
        <dbReference type="ARBA" id="ARBA00023136"/>
    </source>
</evidence>
<feature type="transmembrane region" description="Helical" evidence="7">
    <location>
        <begin position="144"/>
        <end position="164"/>
    </location>
</feature>
<feature type="transmembrane region" description="Helical" evidence="7">
    <location>
        <begin position="405"/>
        <end position="425"/>
    </location>
</feature>
<organism evidence="8 9">
    <name type="scientific">Sphingomonas morindae</name>
    <dbReference type="NCBI Taxonomy" id="1541170"/>
    <lineage>
        <taxon>Bacteria</taxon>
        <taxon>Pseudomonadati</taxon>
        <taxon>Pseudomonadota</taxon>
        <taxon>Alphaproteobacteria</taxon>
        <taxon>Sphingomonadales</taxon>
        <taxon>Sphingomonadaceae</taxon>
        <taxon>Sphingomonas</taxon>
    </lineage>
</organism>
<reference evidence="8" key="1">
    <citation type="journal article" date="2022" name="Toxins">
        <title>Genomic Analysis of Sphingopyxis sp. USTB-05 for Biodegrading Cyanobacterial Hepatotoxins.</title>
        <authorList>
            <person name="Liu C."/>
            <person name="Xu Q."/>
            <person name="Zhao Z."/>
            <person name="Zhang H."/>
            <person name="Liu X."/>
            <person name="Yin C."/>
            <person name="Liu Y."/>
            <person name="Yan H."/>
        </authorList>
    </citation>
    <scope>NUCLEOTIDE SEQUENCE</scope>
    <source>
        <strain evidence="8">NBD5</strain>
    </source>
</reference>
<evidence type="ECO:0000256" key="2">
    <source>
        <dbReference type="ARBA" id="ARBA00022448"/>
    </source>
</evidence>
<dbReference type="InterPro" id="IPR052031">
    <property type="entry name" value="Membrane_Transporter-Flippase"/>
</dbReference>
<feature type="transmembrane region" description="Helical" evidence="7">
    <location>
        <begin position="329"/>
        <end position="350"/>
    </location>
</feature>
<proteinExistence type="predicted"/>
<dbReference type="InterPro" id="IPR002528">
    <property type="entry name" value="MATE_fam"/>
</dbReference>
<evidence type="ECO:0000256" key="7">
    <source>
        <dbReference type="SAM" id="Phobius"/>
    </source>
</evidence>
<accession>A0ABY4X711</accession>
<dbReference type="InterPro" id="IPR048279">
    <property type="entry name" value="MdtK-like"/>
</dbReference>
<keyword evidence="4 7" id="KW-0812">Transmembrane</keyword>
<name>A0ABY4X711_9SPHN</name>
<dbReference type="CDD" id="cd13138">
    <property type="entry name" value="MATE_yoeA_like"/>
    <property type="match status" value="1"/>
</dbReference>
<evidence type="ECO:0000313" key="8">
    <source>
        <dbReference type="EMBL" id="USI72684.1"/>
    </source>
</evidence>
<evidence type="ECO:0000256" key="1">
    <source>
        <dbReference type="ARBA" id="ARBA00004429"/>
    </source>
</evidence>
<evidence type="ECO:0000256" key="3">
    <source>
        <dbReference type="ARBA" id="ARBA00022475"/>
    </source>
</evidence>
<dbReference type="RefSeq" id="WP_252166490.1">
    <property type="nucleotide sequence ID" value="NZ_CP084930.1"/>
</dbReference>
<dbReference type="PIRSF" id="PIRSF006603">
    <property type="entry name" value="DinF"/>
    <property type="match status" value="1"/>
</dbReference>
<dbReference type="EMBL" id="CP084930">
    <property type="protein sequence ID" value="USI72684.1"/>
    <property type="molecule type" value="Genomic_DNA"/>
</dbReference>
<evidence type="ECO:0000313" key="9">
    <source>
        <dbReference type="Proteomes" id="UP001056937"/>
    </source>
</evidence>
<keyword evidence="9" id="KW-1185">Reference proteome</keyword>
<dbReference type="Pfam" id="PF01554">
    <property type="entry name" value="MatE"/>
    <property type="match status" value="2"/>
</dbReference>
<feature type="transmembrane region" description="Helical" evidence="7">
    <location>
        <begin position="431"/>
        <end position="451"/>
    </location>
</feature>
<dbReference type="NCBIfam" id="TIGR00797">
    <property type="entry name" value="matE"/>
    <property type="match status" value="1"/>
</dbReference>
<keyword evidence="5 7" id="KW-1133">Transmembrane helix</keyword>
<feature type="transmembrane region" description="Helical" evidence="7">
    <location>
        <begin position="203"/>
        <end position="229"/>
    </location>
</feature>
<dbReference type="PANTHER" id="PTHR43549">
    <property type="entry name" value="MULTIDRUG RESISTANCE PROTEIN YPNP-RELATED"/>
    <property type="match status" value="1"/>
</dbReference>
<keyword evidence="6 7" id="KW-0472">Membrane</keyword>
<evidence type="ECO:0000256" key="5">
    <source>
        <dbReference type="ARBA" id="ARBA00022989"/>
    </source>
</evidence>
<evidence type="ECO:0000256" key="4">
    <source>
        <dbReference type="ARBA" id="ARBA00022692"/>
    </source>
</evidence>